<dbReference type="GO" id="GO:0032259">
    <property type="term" value="P:methylation"/>
    <property type="evidence" value="ECO:0007669"/>
    <property type="project" value="UniProtKB-KW"/>
</dbReference>
<gene>
    <name evidence="7" type="primary">cheR</name>
    <name evidence="7" type="ORF">MOPEL_020_00080</name>
</gene>
<dbReference type="InterPro" id="IPR022641">
    <property type="entry name" value="CheR_N"/>
</dbReference>
<dbReference type="PANTHER" id="PTHR24422">
    <property type="entry name" value="CHEMOTAXIS PROTEIN METHYLTRANSFERASE"/>
    <property type="match status" value="1"/>
</dbReference>
<dbReference type="Pfam" id="PF01739">
    <property type="entry name" value="CheR"/>
    <property type="match status" value="1"/>
</dbReference>
<dbReference type="RefSeq" id="WP_009481420.1">
    <property type="nucleotide sequence ID" value="NZ_BAFE01000019.1"/>
</dbReference>
<evidence type="ECO:0000256" key="1">
    <source>
        <dbReference type="ARBA" id="ARBA00001541"/>
    </source>
</evidence>
<dbReference type="InterPro" id="IPR000780">
    <property type="entry name" value="CheR_MeTrfase"/>
</dbReference>
<keyword evidence="5" id="KW-0949">S-adenosyl-L-methionine</keyword>
<name>H5UP64_9MICO</name>
<dbReference type="InterPro" id="IPR029063">
    <property type="entry name" value="SAM-dependent_MTases_sf"/>
</dbReference>
<evidence type="ECO:0000256" key="4">
    <source>
        <dbReference type="ARBA" id="ARBA00022679"/>
    </source>
</evidence>
<dbReference type="SUPFAM" id="SSF47757">
    <property type="entry name" value="Chemotaxis receptor methyltransferase CheR, N-terminal domain"/>
    <property type="match status" value="1"/>
</dbReference>
<dbReference type="InterPro" id="IPR050903">
    <property type="entry name" value="Bact_Chemotaxis_MeTrfase"/>
</dbReference>
<dbReference type="Proteomes" id="UP000004367">
    <property type="component" value="Unassembled WGS sequence"/>
</dbReference>
<organism evidence="7 8">
    <name type="scientific">Mobilicoccus pelagius NBRC 104925</name>
    <dbReference type="NCBI Taxonomy" id="1089455"/>
    <lineage>
        <taxon>Bacteria</taxon>
        <taxon>Bacillati</taxon>
        <taxon>Actinomycetota</taxon>
        <taxon>Actinomycetes</taxon>
        <taxon>Micrococcales</taxon>
        <taxon>Dermatophilaceae</taxon>
        <taxon>Mobilicoccus</taxon>
    </lineage>
</organism>
<dbReference type="STRING" id="1089455.MOPEL_020_00080"/>
<dbReference type="Gene3D" id="1.10.155.10">
    <property type="entry name" value="Chemotaxis receptor methyltransferase CheR, N-terminal domain"/>
    <property type="match status" value="1"/>
</dbReference>
<dbReference type="EC" id="2.1.1.80" evidence="2"/>
<dbReference type="EMBL" id="BAFE01000019">
    <property type="protein sequence ID" value="GAB47522.1"/>
    <property type="molecule type" value="Genomic_DNA"/>
</dbReference>
<dbReference type="PROSITE" id="PS50123">
    <property type="entry name" value="CHER"/>
    <property type="match status" value="1"/>
</dbReference>
<dbReference type="SMART" id="SM00138">
    <property type="entry name" value="MeTrc"/>
    <property type="match status" value="1"/>
</dbReference>
<evidence type="ECO:0000256" key="5">
    <source>
        <dbReference type="ARBA" id="ARBA00022691"/>
    </source>
</evidence>
<comment type="caution">
    <text evidence="7">The sequence shown here is derived from an EMBL/GenBank/DDBJ whole genome shotgun (WGS) entry which is preliminary data.</text>
</comment>
<sequence>MSLSGSDVDFISQIVRARSAIVLDRSKEYLIASRLVALARERGDASVADLVRALRANPNGPVRDQVVEAMTTNETSFFRDGHPFMALSNEILPGLLVQRGRERALNIWCAACSSGQEPYTIAMLIQELIGADPSWRIRLLATDIDNKMLKRTQEGIYNQFEINRGLPAPLLVRYFARNGMNYQVDPRLRAMIETKFLNLAEPFPPMGQMDIVFLRNVLIYFDVETKRRILQQVKKVMRPDGYLFLGGAETTMNVDEGWERQTIGRAAVYRPR</sequence>
<protein>
    <recommendedName>
        <fullName evidence="2">protein-glutamate O-methyltransferase</fullName>
        <ecNumber evidence="2">2.1.1.80</ecNumber>
    </recommendedName>
</protein>
<dbReference type="CDD" id="cd02440">
    <property type="entry name" value="AdoMet_MTases"/>
    <property type="match status" value="1"/>
</dbReference>
<keyword evidence="8" id="KW-1185">Reference proteome</keyword>
<evidence type="ECO:0000313" key="8">
    <source>
        <dbReference type="Proteomes" id="UP000004367"/>
    </source>
</evidence>
<evidence type="ECO:0000313" key="7">
    <source>
        <dbReference type="EMBL" id="GAB47522.1"/>
    </source>
</evidence>
<dbReference type="Pfam" id="PF03705">
    <property type="entry name" value="CheR_N"/>
    <property type="match status" value="1"/>
</dbReference>
<comment type="catalytic activity">
    <reaction evidence="1">
        <text>L-glutamyl-[protein] + S-adenosyl-L-methionine = [protein]-L-glutamate 5-O-methyl ester + S-adenosyl-L-homocysteine</text>
        <dbReference type="Rhea" id="RHEA:24452"/>
        <dbReference type="Rhea" id="RHEA-COMP:10208"/>
        <dbReference type="Rhea" id="RHEA-COMP:10311"/>
        <dbReference type="ChEBI" id="CHEBI:29973"/>
        <dbReference type="ChEBI" id="CHEBI:57856"/>
        <dbReference type="ChEBI" id="CHEBI:59789"/>
        <dbReference type="ChEBI" id="CHEBI:82795"/>
        <dbReference type="EC" id="2.1.1.80"/>
    </reaction>
</comment>
<dbReference type="InterPro" id="IPR036804">
    <property type="entry name" value="CheR_N_sf"/>
</dbReference>
<dbReference type="eggNOG" id="COG1352">
    <property type="taxonomic scope" value="Bacteria"/>
</dbReference>
<dbReference type="OrthoDB" id="9816309at2"/>
<dbReference type="SUPFAM" id="SSF53335">
    <property type="entry name" value="S-adenosyl-L-methionine-dependent methyltransferases"/>
    <property type="match status" value="1"/>
</dbReference>
<dbReference type="AlphaFoldDB" id="H5UP64"/>
<dbReference type="GO" id="GO:0008983">
    <property type="term" value="F:protein-glutamate O-methyltransferase activity"/>
    <property type="evidence" value="ECO:0007669"/>
    <property type="project" value="UniProtKB-EC"/>
</dbReference>
<evidence type="ECO:0000256" key="3">
    <source>
        <dbReference type="ARBA" id="ARBA00022603"/>
    </source>
</evidence>
<dbReference type="Gene3D" id="3.40.50.150">
    <property type="entry name" value="Vaccinia Virus protein VP39"/>
    <property type="match status" value="1"/>
</dbReference>
<proteinExistence type="predicted"/>
<reference evidence="7 8" key="1">
    <citation type="submission" date="2012-02" db="EMBL/GenBank/DDBJ databases">
        <title>Whole genome shotgun sequence of Mobilicoccus pelagius NBRC 104925.</title>
        <authorList>
            <person name="Yoshida Y."/>
            <person name="Hosoyama A."/>
            <person name="Tsuchikane K."/>
            <person name="Katsumata H."/>
            <person name="Yamazaki S."/>
            <person name="Fujita N."/>
        </authorList>
    </citation>
    <scope>NUCLEOTIDE SEQUENCE [LARGE SCALE GENOMIC DNA]</scope>
    <source>
        <strain evidence="7 8">NBRC 104925</strain>
    </source>
</reference>
<evidence type="ECO:0000256" key="2">
    <source>
        <dbReference type="ARBA" id="ARBA00012534"/>
    </source>
</evidence>
<dbReference type="PANTHER" id="PTHR24422:SF21">
    <property type="entry name" value="CHEMOTAXIS PROTEIN METHYLTRANSFERASE 1"/>
    <property type="match status" value="1"/>
</dbReference>
<dbReference type="PRINTS" id="PR00996">
    <property type="entry name" value="CHERMTFRASE"/>
</dbReference>
<accession>H5UP64</accession>
<keyword evidence="3 7" id="KW-0489">Methyltransferase</keyword>
<evidence type="ECO:0000259" key="6">
    <source>
        <dbReference type="PROSITE" id="PS50123"/>
    </source>
</evidence>
<feature type="domain" description="CheR-type methyltransferase" evidence="6">
    <location>
        <begin position="1"/>
        <end position="272"/>
    </location>
</feature>
<keyword evidence="4 7" id="KW-0808">Transferase</keyword>
<dbReference type="InterPro" id="IPR022642">
    <property type="entry name" value="CheR_C"/>
</dbReference>